<sequence>MASVSRYRKAAHVFMESLSPEIKLKPFNTQVNGASHFTRSPAVKSNGLIMG</sequence>
<evidence type="ECO:0000313" key="2">
    <source>
        <dbReference type="Proteomes" id="UP000317178"/>
    </source>
</evidence>
<accession>A0A518CGL2</accession>
<keyword evidence="2" id="KW-1185">Reference proteome</keyword>
<dbReference type="Proteomes" id="UP000317178">
    <property type="component" value="Chromosome"/>
</dbReference>
<name>A0A518CGL2_9PLAN</name>
<proteinExistence type="predicted"/>
<dbReference type="AlphaFoldDB" id="A0A518CGL2"/>
<evidence type="ECO:0000313" key="1">
    <source>
        <dbReference type="EMBL" id="QDU78360.1"/>
    </source>
</evidence>
<gene>
    <name evidence="1" type="ORF">Pla110_00610</name>
</gene>
<dbReference type="EMBL" id="CP036281">
    <property type="protein sequence ID" value="QDU78360.1"/>
    <property type="molecule type" value="Genomic_DNA"/>
</dbReference>
<organism evidence="1 2">
    <name type="scientific">Polystyrenella longa</name>
    <dbReference type="NCBI Taxonomy" id="2528007"/>
    <lineage>
        <taxon>Bacteria</taxon>
        <taxon>Pseudomonadati</taxon>
        <taxon>Planctomycetota</taxon>
        <taxon>Planctomycetia</taxon>
        <taxon>Planctomycetales</taxon>
        <taxon>Planctomycetaceae</taxon>
        <taxon>Polystyrenella</taxon>
    </lineage>
</organism>
<reference evidence="1 2" key="1">
    <citation type="submission" date="2019-02" db="EMBL/GenBank/DDBJ databases">
        <title>Deep-cultivation of Planctomycetes and their phenomic and genomic characterization uncovers novel biology.</title>
        <authorList>
            <person name="Wiegand S."/>
            <person name="Jogler M."/>
            <person name="Boedeker C."/>
            <person name="Pinto D."/>
            <person name="Vollmers J."/>
            <person name="Rivas-Marin E."/>
            <person name="Kohn T."/>
            <person name="Peeters S.H."/>
            <person name="Heuer A."/>
            <person name="Rast P."/>
            <person name="Oberbeckmann S."/>
            <person name="Bunk B."/>
            <person name="Jeske O."/>
            <person name="Meyerdierks A."/>
            <person name="Storesund J.E."/>
            <person name="Kallscheuer N."/>
            <person name="Luecker S."/>
            <person name="Lage O.M."/>
            <person name="Pohl T."/>
            <person name="Merkel B.J."/>
            <person name="Hornburger P."/>
            <person name="Mueller R.-W."/>
            <person name="Bruemmer F."/>
            <person name="Labrenz M."/>
            <person name="Spormann A.M."/>
            <person name="Op den Camp H."/>
            <person name="Overmann J."/>
            <person name="Amann R."/>
            <person name="Jetten M.S.M."/>
            <person name="Mascher T."/>
            <person name="Medema M.H."/>
            <person name="Devos D.P."/>
            <person name="Kaster A.-K."/>
            <person name="Ovreas L."/>
            <person name="Rohde M."/>
            <person name="Galperin M.Y."/>
            <person name="Jogler C."/>
        </authorList>
    </citation>
    <scope>NUCLEOTIDE SEQUENCE [LARGE SCALE GENOMIC DNA]</scope>
    <source>
        <strain evidence="1 2">Pla110</strain>
    </source>
</reference>
<protein>
    <submittedName>
        <fullName evidence="1">Uncharacterized protein</fullName>
    </submittedName>
</protein>
<dbReference type="KEGG" id="plon:Pla110_00610"/>